<protein>
    <recommendedName>
        <fullName evidence="2">GH16 domain-containing protein</fullName>
    </recommendedName>
</protein>
<dbReference type="InterPro" id="IPR050546">
    <property type="entry name" value="Glycosyl_Hydrlase_16"/>
</dbReference>
<dbReference type="InterPro" id="IPR000757">
    <property type="entry name" value="Beta-glucanase-like"/>
</dbReference>
<dbReference type="Gene3D" id="2.60.120.200">
    <property type="match status" value="1"/>
</dbReference>
<dbReference type="AlphaFoldDB" id="A0AA38XPB4"/>
<evidence type="ECO:0000313" key="4">
    <source>
        <dbReference type="Proteomes" id="UP001172673"/>
    </source>
</evidence>
<evidence type="ECO:0000259" key="2">
    <source>
        <dbReference type="PROSITE" id="PS51762"/>
    </source>
</evidence>
<keyword evidence="4" id="KW-1185">Reference proteome</keyword>
<organism evidence="3 4">
    <name type="scientific">Cladophialophora chaetospira</name>
    <dbReference type="NCBI Taxonomy" id="386627"/>
    <lineage>
        <taxon>Eukaryota</taxon>
        <taxon>Fungi</taxon>
        <taxon>Dikarya</taxon>
        <taxon>Ascomycota</taxon>
        <taxon>Pezizomycotina</taxon>
        <taxon>Eurotiomycetes</taxon>
        <taxon>Chaetothyriomycetidae</taxon>
        <taxon>Chaetothyriales</taxon>
        <taxon>Herpotrichiellaceae</taxon>
        <taxon>Cladophialophora</taxon>
    </lineage>
</organism>
<dbReference type="EMBL" id="JAPDRK010000001">
    <property type="protein sequence ID" value="KAJ9617134.1"/>
    <property type="molecule type" value="Genomic_DNA"/>
</dbReference>
<dbReference type="InterPro" id="IPR013320">
    <property type="entry name" value="ConA-like_dom_sf"/>
</dbReference>
<dbReference type="PANTHER" id="PTHR10963">
    <property type="entry name" value="GLYCOSYL HYDROLASE-RELATED"/>
    <property type="match status" value="1"/>
</dbReference>
<comment type="caution">
    <text evidence="3">The sequence shown here is derived from an EMBL/GenBank/DDBJ whole genome shotgun (WGS) entry which is preliminary data.</text>
</comment>
<dbReference type="SUPFAM" id="SSF49899">
    <property type="entry name" value="Concanavalin A-like lectins/glucanases"/>
    <property type="match status" value="1"/>
</dbReference>
<evidence type="ECO:0000313" key="3">
    <source>
        <dbReference type="EMBL" id="KAJ9617134.1"/>
    </source>
</evidence>
<sequence length="264" mass="29225">MPAPDLPGFAKVWSDDFDGPASSPPNAQNWTLETPPHNYNNEQQVYTNSTDNAFLNGSGQLCIAPRKVNGKWTSARMHGNASFACDNNHKMIFSAHVKVGQNSPQQQQGIWPAWWTLGQSIQHGTQWPKCCEWDIMELKNGTSRNQGTVHQTDTSGNHTSSFGFADFSRQDFHTWSLLVDLTSNDYNQQTLNWQLDGQTYFTVHGDGSSAATRECWDRCGRSAFFPILNVAVGGDFVGSPNDGTVEGVESGLTLQWVAVYKSNT</sequence>
<feature type="region of interest" description="Disordered" evidence="1">
    <location>
        <begin position="11"/>
        <end position="37"/>
    </location>
</feature>
<evidence type="ECO:0000256" key="1">
    <source>
        <dbReference type="SAM" id="MobiDB-lite"/>
    </source>
</evidence>
<dbReference type="PANTHER" id="PTHR10963:SF60">
    <property type="entry name" value="GRAM-NEGATIVE BACTERIA-BINDING PROTEIN 1-RELATED"/>
    <property type="match status" value="1"/>
</dbReference>
<name>A0AA38XPB4_9EURO</name>
<dbReference type="GO" id="GO:0005975">
    <property type="term" value="P:carbohydrate metabolic process"/>
    <property type="evidence" value="ECO:0007669"/>
    <property type="project" value="InterPro"/>
</dbReference>
<dbReference type="PROSITE" id="PS51762">
    <property type="entry name" value="GH16_2"/>
    <property type="match status" value="1"/>
</dbReference>
<gene>
    <name evidence="3" type="ORF">H2200_000855</name>
</gene>
<feature type="domain" description="GH16" evidence="2">
    <location>
        <begin position="1"/>
        <end position="264"/>
    </location>
</feature>
<dbReference type="GO" id="GO:0004553">
    <property type="term" value="F:hydrolase activity, hydrolyzing O-glycosyl compounds"/>
    <property type="evidence" value="ECO:0007669"/>
    <property type="project" value="InterPro"/>
</dbReference>
<accession>A0AA38XPB4</accession>
<reference evidence="3" key="1">
    <citation type="submission" date="2022-10" db="EMBL/GenBank/DDBJ databases">
        <title>Culturing micro-colonial fungi from biological soil crusts in the Mojave desert and describing Neophaeococcomyces mojavensis, and introducing the new genera and species Taxawa tesnikishii.</title>
        <authorList>
            <person name="Kurbessoian T."/>
            <person name="Stajich J.E."/>
        </authorList>
    </citation>
    <scope>NUCLEOTIDE SEQUENCE</scope>
    <source>
        <strain evidence="3">TK_41</strain>
    </source>
</reference>
<feature type="compositionally biased region" description="Polar residues" evidence="1">
    <location>
        <begin position="24"/>
        <end position="37"/>
    </location>
</feature>
<dbReference type="Proteomes" id="UP001172673">
    <property type="component" value="Unassembled WGS sequence"/>
</dbReference>
<proteinExistence type="predicted"/>